<feature type="domain" description="Peptidase M12B propeptide" evidence="2">
    <location>
        <begin position="116"/>
        <end position="180"/>
    </location>
</feature>
<evidence type="ECO:0000259" key="2">
    <source>
        <dbReference type="Pfam" id="PF01562"/>
    </source>
</evidence>
<dbReference type="AlphaFoldDB" id="A0A1J1IB50"/>
<dbReference type="STRING" id="568069.A0A1J1IB50"/>
<organism evidence="3 4">
    <name type="scientific">Clunio marinus</name>
    <dbReference type="NCBI Taxonomy" id="568069"/>
    <lineage>
        <taxon>Eukaryota</taxon>
        <taxon>Metazoa</taxon>
        <taxon>Ecdysozoa</taxon>
        <taxon>Arthropoda</taxon>
        <taxon>Hexapoda</taxon>
        <taxon>Insecta</taxon>
        <taxon>Pterygota</taxon>
        <taxon>Neoptera</taxon>
        <taxon>Endopterygota</taxon>
        <taxon>Diptera</taxon>
        <taxon>Nematocera</taxon>
        <taxon>Chironomoidea</taxon>
        <taxon>Chironomidae</taxon>
        <taxon>Clunio</taxon>
    </lineage>
</organism>
<dbReference type="EMBL" id="CVRI01000047">
    <property type="protein sequence ID" value="CRK97456.1"/>
    <property type="molecule type" value="Genomic_DNA"/>
</dbReference>
<evidence type="ECO:0000313" key="3">
    <source>
        <dbReference type="EMBL" id="CRK97456.1"/>
    </source>
</evidence>
<accession>A0A1J1IB50</accession>
<reference evidence="3 4" key="1">
    <citation type="submission" date="2015-04" db="EMBL/GenBank/DDBJ databases">
        <authorList>
            <person name="Syromyatnikov M.Y."/>
            <person name="Popov V.N."/>
        </authorList>
    </citation>
    <scope>NUCLEOTIDE SEQUENCE [LARGE SCALE GENOMIC DNA]</scope>
</reference>
<keyword evidence="1" id="KW-1015">Disulfide bond</keyword>
<protein>
    <submittedName>
        <fullName evidence="3">CLUMA_CG010845, isoform A</fullName>
    </submittedName>
</protein>
<dbReference type="Proteomes" id="UP000183832">
    <property type="component" value="Unassembled WGS sequence"/>
</dbReference>
<evidence type="ECO:0000256" key="1">
    <source>
        <dbReference type="ARBA" id="ARBA00023157"/>
    </source>
</evidence>
<sequence length="216" mass="25426">MAKVSTPIFDQYPDTSRTLNEEDDTRLIALLNASMPDLLQKIPDMKDITEYWILYPHKIQVPLHKDDLLYESKRNYSSALNLAIRECSIDGTCNILLTDNKYPHHETGHYRNKSSKIWDPHPQYEIDADKVHFVLRLKQEPDLVAPKLEVTHVWNNSNLRRKDEQREHYEHKECQYKGSIVDDDKSIVAVSLCDGMVRITLKYLKLYNRSRATWKD</sequence>
<proteinExistence type="predicted"/>
<dbReference type="OrthoDB" id="5855429at2759"/>
<keyword evidence="4" id="KW-1185">Reference proteome</keyword>
<dbReference type="InterPro" id="IPR002870">
    <property type="entry name" value="Peptidase_M12B_N"/>
</dbReference>
<gene>
    <name evidence="3" type="ORF">CLUMA_CG010845</name>
</gene>
<evidence type="ECO:0000313" key="4">
    <source>
        <dbReference type="Proteomes" id="UP000183832"/>
    </source>
</evidence>
<dbReference type="Pfam" id="PF01562">
    <property type="entry name" value="Pep_M12B_propep"/>
    <property type="match status" value="1"/>
</dbReference>
<name>A0A1J1IB50_9DIPT</name>